<evidence type="ECO:0000256" key="1">
    <source>
        <dbReference type="ARBA" id="ARBA00004561"/>
    </source>
</evidence>
<dbReference type="InterPro" id="IPR008966">
    <property type="entry name" value="Adhesion_dom_sf"/>
</dbReference>
<organism evidence="7">
    <name type="scientific">Salmonella enterica I</name>
    <dbReference type="NCBI Taxonomy" id="59201"/>
    <lineage>
        <taxon>Bacteria</taxon>
        <taxon>Pseudomonadati</taxon>
        <taxon>Pseudomonadota</taxon>
        <taxon>Gammaproteobacteria</taxon>
        <taxon>Enterobacterales</taxon>
        <taxon>Enterobacteriaceae</taxon>
        <taxon>Salmonella</taxon>
    </lineage>
</organism>
<dbReference type="GO" id="GO:0043709">
    <property type="term" value="P:cell adhesion involved in single-species biofilm formation"/>
    <property type="evidence" value="ECO:0007669"/>
    <property type="project" value="TreeGrafter"/>
</dbReference>
<gene>
    <name evidence="7" type="primary">stgD</name>
    <name evidence="7" type="ORF">AXN36_21700</name>
</gene>
<dbReference type="EMBL" id="AAGNOE010000022">
    <property type="protein sequence ID" value="EBQ0045453.1"/>
    <property type="molecule type" value="Genomic_DNA"/>
</dbReference>
<keyword evidence="4" id="KW-0281">Fimbrium</keyword>
<dbReference type="RefSeq" id="WP_071055680.1">
    <property type="nucleotide sequence ID" value="NZ_CP160151.1"/>
</dbReference>
<dbReference type="PANTHER" id="PTHR33420:SF31">
    <property type="entry name" value="TYPE 1 FIMBRIN D-MANNOSE SPECIFIC ADHESIN"/>
    <property type="match status" value="1"/>
</dbReference>
<dbReference type="AlphaFoldDB" id="A0A3U2TVH1"/>
<reference evidence="7" key="1">
    <citation type="submission" date="2018-07" db="EMBL/GenBank/DDBJ databases">
        <authorList>
            <consortium name="GenomeTrakr network: Whole genome sequencing for foodborne pathogen traceback"/>
        </authorList>
    </citation>
    <scope>NUCLEOTIDE SEQUENCE</scope>
    <source>
        <strain evidence="7">CFSAN031465</strain>
    </source>
</reference>
<feature type="signal peptide" evidence="5">
    <location>
        <begin position="1"/>
        <end position="22"/>
    </location>
</feature>
<protein>
    <submittedName>
        <fullName evidence="7">Fimbrial protein StgD</fullName>
    </submittedName>
</protein>
<dbReference type="NCBIfam" id="NF011819">
    <property type="entry name" value="PRK15291.1"/>
    <property type="match status" value="1"/>
</dbReference>
<dbReference type="Gene3D" id="2.60.40.1090">
    <property type="entry name" value="Fimbrial-type adhesion domain"/>
    <property type="match status" value="1"/>
</dbReference>
<sequence length="355" mass="38046">MRLWTIILFSCFMVLISPVCRAGDGICHAVKGTYIYNLNLNDARIPAEKNKAGTEVRDLETLTSSESYKVGCSCLTHFSSTFREVYYTARSPLSIDTTRNGYTYYTLNDNLSIATSITVLGRGFIAVPFEAEPNVVKDGMNCYTDTVEGNLATLYTGSEVKVSFLINKPFVGQVAIPGTIVANLYGGLDASSSTASTDKLAEVRIVGDIVAPQSCEIDSGQVIEVNFGKIPVADFSTTQGTAAAGHKVTKTVQVKCTGMLDENIVYSTFNADPVDSSANMMKVLGNDDVGIMIYDKWDRMVKVTGGKMDMDMGVNNGGAETNSLTFSAAPASATGARPQPGTFEAYATITLEITN</sequence>
<evidence type="ECO:0000259" key="6">
    <source>
        <dbReference type="Pfam" id="PF00419"/>
    </source>
</evidence>
<comment type="caution">
    <text evidence="7">The sequence shown here is derived from an EMBL/GenBank/DDBJ whole genome shotgun (WGS) entry which is preliminary data.</text>
</comment>
<dbReference type="PANTHER" id="PTHR33420">
    <property type="entry name" value="FIMBRIAL SUBUNIT ELFA-RELATED"/>
    <property type="match status" value="1"/>
</dbReference>
<feature type="domain" description="Fimbrial-type adhesion" evidence="6">
    <location>
        <begin position="207"/>
        <end position="352"/>
    </location>
</feature>
<dbReference type="GO" id="GO:0009289">
    <property type="term" value="C:pilus"/>
    <property type="evidence" value="ECO:0007669"/>
    <property type="project" value="UniProtKB-SubCell"/>
</dbReference>
<evidence type="ECO:0000256" key="3">
    <source>
        <dbReference type="ARBA" id="ARBA00022729"/>
    </source>
</evidence>
<evidence type="ECO:0000256" key="4">
    <source>
        <dbReference type="ARBA" id="ARBA00023263"/>
    </source>
</evidence>
<dbReference type="InterPro" id="IPR036937">
    <property type="entry name" value="Adhesion_dom_fimbrial_sf"/>
</dbReference>
<dbReference type="InterPro" id="IPR000259">
    <property type="entry name" value="Adhesion_dom_fimbrial"/>
</dbReference>
<dbReference type="InterPro" id="IPR050263">
    <property type="entry name" value="Bact_Fimbrial_Adh_Pro"/>
</dbReference>
<dbReference type="SUPFAM" id="SSF49401">
    <property type="entry name" value="Bacterial adhesins"/>
    <property type="match status" value="1"/>
</dbReference>
<proteinExistence type="inferred from homology"/>
<keyword evidence="3 5" id="KW-0732">Signal</keyword>
<evidence type="ECO:0000256" key="5">
    <source>
        <dbReference type="SAM" id="SignalP"/>
    </source>
</evidence>
<evidence type="ECO:0000256" key="2">
    <source>
        <dbReference type="ARBA" id="ARBA00006671"/>
    </source>
</evidence>
<comment type="similarity">
    <text evidence="2">Belongs to the fimbrial protein family.</text>
</comment>
<feature type="chain" id="PRO_5030084835" evidence="5">
    <location>
        <begin position="23"/>
        <end position="355"/>
    </location>
</feature>
<comment type="subcellular location">
    <subcellularLocation>
        <location evidence="1">Fimbrium</location>
    </subcellularLocation>
</comment>
<evidence type="ECO:0000313" key="7">
    <source>
        <dbReference type="EMBL" id="EBQ0045453.1"/>
    </source>
</evidence>
<accession>A0A3U2TVH1</accession>
<dbReference type="Pfam" id="PF00419">
    <property type="entry name" value="Fimbrial"/>
    <property type="match status" value="1"/>
</dbReference>
<name>A0A3U2TVH1_SALET</name>